<keyword evidence="2 4" id="KW-0808">Transferase</keyword>
<reference evidence="4 5" key="1">
    <citation type="submission" date="2016-10" db="EMBL/GenBank/DDBJ databases">
        <authorList>
            <person name="de Groot N.N."/>
        </authorList>
    </citation>
    <scope>NUCLEOTIDE SEQUENCE [LARGE SCALE GENOMIC DNA]</scope>
    <source>
        <strain evidence="4 5">DSM 1801</strain>
    </source>
</reference>
<dbReference type="GO" id="GO:0000287">
    <property type="term" value="F:magnesium ion binding"/>
    <property type="evidence" value="ECO:0007669"/>
    <property type="project" value="InterPro"/>
</dbReference>
<organism evidence="4 5">
    <name type="scientific">[Clostridium] polysaccharolyticum</name>
    <dbReference type="NCBI Taxonomy" id="29364"/>
    <lineage>
        <taxon>Bacteria</taxon>
        <taxon>Bacillati</taxon>
        <taxon>Bacillota</taxon>
        <taxon>Clostridia</taxon>
        <taxon>Lachnospirales</taxon>
        <taxon>Lachnospiraceae</taxon>
    </lineage>
</organism>
<dbReference type="Gene3D" id="3.90.470.20">
    <property type="entry name" value="4'-phosphopantetheinyl transferase domain"/>
    <property type="match status" value="1"/>
</dbReference>
<evidence type="ECO:0000256" key="2">
    <source>
        <dbReference type="ARBA" id="ARBA00022679"/>
    </source>
</evidence>
<protein>
    <submittedName>
        <fullName evidence="4">Phosphopantetheine--protein transferase domain-containing protein</fullName>
    </submittedName>
</protein>
<dbReference type="EMBL" id="FOHN01000020">
    <property type="protein sequence ID" value="SET43558.1"/>
    <property type="molecule type" value="Genomic_DNA"/>
</dbReference>
<sequence>MDWVIWGRKETEGKTGIWSKEWIYSMVACYYGKQNIQKLIQRTKWNKPFLVLDNGKQAYFNYSHTKKYLLAGFSEDADVGVDIEEIKRGHRSVNLITECLASEERKYMKTLDKSKQREALLKIWVQKEAIGKALGIGLIYDTSSFVARYKADVHRESFQIAFGNRELIGQVWREDDFWACVTQAYRIKQKTGALGKEKGRQEY</sequence>
<comment type="similarity">
    <text evidence="1">Belongs to the P-Pant transferase superfamily. Gsp/Sfp/HetI/AcpT family.</text>
</comment>
<dbReference type="STRING" id="29364.SAMN04487772_12040"/>
<evidence type="ECO:0000256" key="1">
    <source>
        <dbReference type="ARBA" id="ARBA00010990"/>
    </source>
</evidence>
<dbReference type="GO" id="GO:0019878">
    <property type="term" value="P:lysine biosynthetic process via aminoadipic acid"/>
    <property type="evidence" value="ECO:0007669"/>
    <property type="project" value="TreeGrafter"/>
</dbReference>
<dbReference type="GO" id="GO:0005829">
    <property type="term" value="C:cytosol"/>
    <property type="evidence" value="ECO:0007669"/>
    <property type="project" value="TreeGrafter"/>
</dbReference>
<dbReference type="Proteomes" id="UP000199800">
    <property type="component" value="Unassembled WGS sequence"/>
</dbReference>
<dbReference type="GO" id="GO:0008897">
    <property type="term" value="F:holo-[acyl-carrier-protein] synthase activity"/>
    <property type="evidence" value="ECO:0007669"/>
    <property type="project" value="InterPro"/>
</dbReference>
<dbReference type="SUPFAM" id="SSF56214">
    <property type="entry name" value="4'-phosphopantetheinyl transferase"/>
    <property type="match status" value="2"/>
</dbReference>
<dbReference type="OrthoDB" id="9808281at2"/>
<dbReference type="Pfam" id="PF01648">
    <property type="entry name" value="ACPS"/>
    <property type="match status" value="1"/>
</dbReference>
<keyword evidence="5" id="KW-1185">Reference proteome</keyword>
<dbReference type="PANTHER" id="PTHR12215">
    <property type="entry name" value="PHOSPHOPANTETHEINE TRANSFERASE"/>
    <property type="match status" value="1"/>
</dbReference>
<feature type="domain" description="4'-phosphopantetheinyl transferase" evidence="3">
    <location>
        <begin position="79"/>
        <end position="141"/>
    </location>
</feature>
<dbReference type="AlphaFoldDB" id="A0A1I0EEL2"/>
<name>A0A1I0EEL2_9FIRM</name>
<proteinExistence type="inferred from homology"/>
<dbReference type="InterPro" id="IPR037143">
    <property type="entry name" value="4-PPantetheinyl_Trfase_dom_sf"/>
</dbReference>
<dbReference type="InterPro" id="IPR050559">
    <property type="entry name" value="P-Pant_transferase_sf"/>
</dbReference>
<evidence type="ECO:0000259" key="3">
    <source>
        <dbReference type="Pfam" id="PF01648"/>
    </source>
</evidence>
<evidence type="ECO:0000313" key="5">
    <source>
        <dbReference type="Proteomes" id="UP000199800"/>
    </source>
</evidence>
<evidence type="ECO:0000313" key="4">
    <source>
        <dbReference type="EMBL" id="SET43558.1"/>
    </source>
</evidence>
<accession>A0A1I0EEL2</accession>
<dbReference type="InterPro" id="IPR008278">
    <property type="entry name" value="4-PPantetheinyl_Trfase_dom"/>
</dbReference>
<gene>
    <name evidence="4" type="ORF">SAMN04487772_12040</name>
</gene>
<dbReference type="PANTHER" id="PTHR12215:SF10">
    <property type="entry name" value="L-AMINOADIPATE-SEMIALDEHYDE DEHYDROGENASE-PHOSPHOPANTETHEINYL TRANSFERASE"/>
    <property type="match status" value="1"/>
</dbReference>